<organism evidence="14 15">
    <name type="scientific">Treponema porcinum</name>
    <dbReference type="NCBI Taxonomy" id="261392"/>
    <lineage>
        <taxon>Bacteria</taxon>
        <taxon>Pseudomonadati</taxon>
        <taxon>Spirochaetota</taxon>
        <taxon>Spirochaetia</taxon>
        <taxon>Spirochaetales</taxon>
        <taxon>Treponemataceae</taxon>
        <taxon>Treponema</taxon>
    </lineage>
</organism>
<feature type="binding site" evidence="11">
    <location>
        <position position="72"/>
    </location>
    <ligand>
        <name>S-adenosyl-L-methionine</name>
        <dbReference type="ChEBI" id="CHEBI:59789"/>
    </ligand>
</feature>
<evidence type="ECO:0000256" key="11">
    <source>
        <dbReference type="HAMAP-Rule" id="MF_01547"/>
    </source>
</evidence>
<evidence type="ECO:0000256" key="9">
    <source>
        <dbReference type="ARBA" id="ARBA00042745"/>
    </source>
</evidence>
<feature type="domain" description="Ribosomal RNA methyltransferase FtsJ" evidence="13">
    <location>
        <begin position="20"/>
        <end position="194"/>
    </location>
</feature>
<evidence type="ECO:0000256" key="5">
    <source>
        <dbReference type="ARBA" id="ARBA00037569"/>
    </source>
</evidence>
<dbReference type="InterPro" id="IPR050082">
    <property type="entry name" value="RNA_methyltr_RlmE"/>
</dbReference>
<evidence type="ECO:0000256" key="3">
    <source>
        <dbReference type="ARBA" id="ARBA00022679"/>
    </source>
</evidence>
<evidence type="ECO:0000256" key="12">
    <source>
        <dbReference type="PIRSR" id="PIRSR005461-1"/>
    </source>
</evidence>
<keyword evidence="4 11" id="KW-0949">S-adenosyl-L-methionine</keyword>
<dbReference type="RefSeq" id="WP_078933200.1">
    <property type="nucleotide sequence ID" value="NZ_FUWG01000008.1"/>
</dbReference>
<feature type="binding site" evidence="11">
    <location>
        <position position="54"/>
    </location>
    <ligand>
        <name>S-adenosyl-L-methionine</name>
        <dbReference type="ChEBI" id="CHEBI:59789"/>
    </ligand>
</feature>
<dbReference type="STRING" id="261392.SAMN02745149_01177"/>
<comment type="subcellular location">
    <subcellularLocation>
        <location evidence="11">Cytoplasm</location>
    </subcellularLocation>
</comment>
<feature type="binding site" evidence="11">
    <location>
        <position position="52"/>
    </location>
    <ligand>
        <name>S-adenosyl-L-methionine</name>
        <dbReference type="ChEBI" id="CHEBI:59789"/>
    </ligand>
</feature>
<feature type="binding site" evidence="11">
    <location>
        <position position="113"/>
    </location>
    <ligand>
        <name>S-adenosyl-L-methionine</name>
        <dbReference type="ChEBI" id="CHEBI:59789"/>
    </ligand>
</feature>
<dbReference type="PANTHER" id="PTHR10920">
    <property type="entry name" value="RIBOSOMAL RNA METHYLTRANSFERASE"/>
    <property type="match status" value="1"/>
</dbReference>
<sequence length="197" mass="21974">MANNYEKPDFWSRKAFSEGYPARSVYKLQEIDQRFGMIKKNGTVLDLGAAPGSWTTFLLRNIGEGGKVVSCDLNPLAKSVRADNLTFLQGDLNDAEIRNKIRELGPYDLVVCDAAPLTTGNRTVDTARSQQLVEMAVWYAKAMLKQGGNFAVKIFQNGDQQMFLKALREIFTTAKGFKPEACRAESFETYLVGISKK</sequence>
<dbReference type="SUPFAM" id="SSF53335">
    <property type="entry name" value="S-adenosyl-L-methionine-dependent methyltransferases"/>
    <property type="match status" value="1"/>
</dbReference>
<dbReference type="GeneID" id="78316476"/>
<dbReference type="Pfam" id="PF01728">
    <property type="entry name" value="FtsJ"/>
    <property type="match status" value="1"/>
</dbReference>
<keyword evidence="3 11" id="KW-0808">Transferase</keyword>
<reference evidence="14 15" key="1">
    <citation type="submission" date="2017-02" db="EMBL/GenBank/DDBJ databases">
        <authorList>
            <person name="Peterson S.W."/>
        </authorList>
    </citation>
    <scope>NUCLEOTIDE SEQUENCE [LARGE SCALE GENOMIC DNA]</scope>
    <source>
        <strain evidence="14 15">ATCC BAA-908</strain>
    </source>
</reference>
<dbReference type="EMBL" id="FUWG01000008">
    <property type="protein sequence ID" value="SJZ41967.1"/>
    <property type="molecule type" value="Genomic_DNA"/>
</dbReference>
<keyword evidence="2 11" id="KW-0489">Methyltransferase</keyword>
<dbReference type="PANTHER" id="PTHR10920:SF18">
    <property type="entry name" value="RRNA METHYLTRANSFERASE 2, MITOCHONDRIAL"/>
    <property type="match status" value="1"/>
</dbReference>
<dbReference type="OrthoDB" id="154490at2"/>
<dbReference type="InterPro" id="IPR002877">
    <property type="entry name" value="RNA_MeTrfase_FtsJ_dom"/>
</dbReference>
<evidence type="ECO:0000256" key="4">
    <source>
        <dbReference type="ARBA" id="ARBA00022691"/>
    </source>
</evidence>
<evidence type="ECO:0000259" key="13">
    <source>
        <dbReference type="Pfam" id="PF01728"/>
    </source>
</evidence>
<evidence type="ECO:0000256" key="2">
    <source>
        <dbReference type="ARBA" id="ARBA00022603"/>
    </source>
</evidence>
<dbReference type="InterPro" id="IPR029063">
    <property type="entry name" value="SAM-dependent_MTases_sf"/>
</dbReference>
<evidence type="ECO:0000256" key="10">
    <source>
        <dbReference type="ARBA" id="ARBA00048970"/>
    </source>
</evidence>
<comment type="similarity">
    <text evidence="11">Belongs to the class I-like SAM-binding methyltransferase superfamily. RNA methyltransferase RlmE family.</text>
</comment>
<evidence type="ECO:0000313" key="15">
    <source>
        <dbReference type="Proteomes" id="UP000190423"/>
    </source>
</evidence>
<dbReference type="Gene3D" id="3.40.50.150">
    <property type="entry name" value="Vaccinia Virus protein VP39"/>
    <property type="match status" value="1"/>
</dbReference>
<dbReference type="HAMAP" id="MF_01547">
    <property type="entry name" value="RNA_methyltr_E"/>
    <property type="match status" value="1"/>
</dbReference>
<dbReference type="InterPro" id="IPR015507">
    <property type="entry name" value="rRNA-MeTfrase_E"/>
</dbReference>
<dbReference type="AlphaFoldDB" id="A0A1T4KHZ3"/>
<dbReference type="EC" id="2.1.1.166" evidence="6 11"/>
<feature type="binding site" evidence="11">
    <location>
        <position position="91"/>
    </location>
    <ligand>
        <name>S-adenosyl-L-methionine</name>
        <dbReference type="ChEBI" id="CHEBI:59789"/>
    </ligand>
</feature>
<dbReference type="GO" id="GO:0005737">
    <property type="term" value="C:cytoplasm"/>
    <property type="evidence" value="ECO:0007669"/>
    <property type="project" value="UniProtKB-SubCell"/>
</dbReference>
<keyword evidence="1 11" id="KW-0698">rRNA processing</keyword>
<comment type="catalytic activity">
    <reaction evidence="10 11">
        <text>uridine(2552) in 23S rRNA + S-adenosyl-L-methionine = 2'-O-methyluridine(2552) in 23S rRNA + S-adenosyl-L-homocysteine + H(+)</text>
        <dbReference type="Rhea" id="RHEA:42720"/>
        <dbReference type="Rhea" id="RHEA-COMP:10202"/>
        <dbReference type="Rhea" id="RHEA-COMP:10203"/>
        <dbReference type="ChEBI" id="CHEBI:15378"/>
        <dbReference type="ChEBI" id="CHEBI:57856"/>
        <dbReference type="ChEBI" id="CHEBI:59789"/>
        <dbReference type="ChEBI" id="CHEBI:65315"/>
        <dbReference type="ChEBI" id="CHEBI:74478"/>
        <dbReference type="EC" id="2.1.1.166"/>
    </reaction>
</comment>
<feature type="active site" description="Proton acceptor" evidence="11 12">
    <location>
        <position position="153"/>
    </location>
</feature>
<keyword evidence="11" id="KW-0963">Cytoplasm</keyword>
<protein>
    <recommendedName>
        <fullName evidence="7 11">Ribosomal RNA large subunit methyltransferase E</fullName>
        <ecNumber evidence="6 11">2.1.1.166</ecNumber>
    </recommendedName>
    <alternativeName>
        <fullName evidence="9 11">23S rRNA Um2552 methyltransferase</fullName>
    </alternativeName>
    <alternativeName>
        <fullName evidence="8 11">rRNA (uridine-2'-O-)-methyltransferase</fullName>
    </alternativeName>
</protein>
<comment type="function">
    <text evidence="5 11">Specifically methylates the uridine in position 2552 of 23S rRNA at the 2'-O position of the ribose in the fully assembled 50S ribosomal subunit.</text>
</comment>
<dbReference type="PIRSF" id="PIRSF005461">
    <property type="entry name" value="23S_rRNA_mtase"/>
    <property type="match status" value="1"/>
</dbReference>
<evidence type="ECO:0000256" key="8">
    <source>
        <dbReference type="ARBA" id="ARBA00041995"/>
    </source>
</evidence>
<name>A0A1T4KHZ3_TREPO</name>
<dbReference type="GO" id="GO:0008650">
    <property type="term" value="F:rRNA (uridine-2'-O-)-methyltransferase activity"/>
    <property type="evidence" value="ECO:0007669"/>
    <property type="project" value="UniProtKB-UniRule"/>
</dbReference>
<dbReference type="Proteomes" id="UP000190423">
    <property type="component" value="Unassembled WGS sequence"/>
</dbReference>
<proteinExistence type="inferred from homology"/>
<evidence type="ECO:0000256" key="1">
    <source>
        <dbReference type="ARBA" id="ARBA00022552"/>
    </source>
</evidence>
<evidence type="ECO:0000313" key="14">
    <source>
        <dbReference type="EMBL" id="SJZ41967.1"/>
    </source>
</evidence>
<accession>A0A1T4KHZ3</accession>
<gene>
    <name evidence="11" type="primary">rlmE</name>
    <name evidence="11" type="synonym">ftsJ</name>
    <name evidence="11" type="synonym">rrmJ</name>
    <name evidence="14" type="ORF">SAMN02745149_01177</name>
</gene>
<evidence type="ECO:0000256" key="7">
    <source>
        <dbReference type="ARBA" id="ARBA00041129"/>
    </source>
</evidence>
<evidence type="ECO:0000256" key="6">
    <source>
        <dbReference type="ARBA" id="ARBA00038861"/>
    </source>
</evidence>
<keyword evidence="15" id="KW-1185">Reference proteome</keyword>